<proteinExistence type="predicted"/>
<gene>
    <name evidence="1" type="ORF">LSI01_14410</name>
</gene>
<dbReference type="Proteomes" id="UP000321429">
    <property type="component" value="Unassembled WGS sequence"/>
</dbReference>
<dbReference type="EMBL" id="BJUD01000033">
    <property type="protein sequence ID" value="GEK29130.1"/>
    <property type="molecule type" value="Genomic_DNA"/>
</dbReference>
<evidence type="ECO:0000313" key="2">
    <source>
        <dbReference type="Proteomes" id="UP000321429"/>
    </source>
</evidence>
<name>A0A510VWG1_9LACO</name>
<organism evidence="1 2">
    <name type="scientific">Furfurilactobacillus siliginis</name>
    <dbReference type="NCBI Taxonomy" id="348151"/>
    <lineage>
        <taxon>Bacteria</taxon>
        <taxon>Bacillati</taxon>
        <taxon>Bacillota</taxon>
        <taxon>Bacilli</taxon>
        <taxon>Lactobacillales</taxon>
        <taxon>Lactobacillaceae</taxon>
        <taxon>Furfurilactobacillus</taxon>
    </lineage>
</organism>
<accession>A0A510VWG1</accession>
<comment type="caution">
    <text evidence="1">The sequence shown here is derived from an EMBL/GenBank/DDBJ whole genome shotgun (WGS) entry which is preliminary data.</text>
</comment>
<reference evidence="1 2" key="1">
    <citation type="submission" date="2019-07" db="EMBL/GenBank/DDBJ databases">
        <title>Whole genome shotgun sequence of Lactobacillus siliginis NBRC 101315.</title>
        <authorList>
            <person name="Hosoyama A."/>
            <person name="Uohara A."/>
            <person name="Ohji S."/>
            <person name="Ichikawa N."/>
        </authorList>
    </citation>
    <scope>NUCLEOTIDE SEQUENCE [LARGE SCALE GENOMIC DNA]</scope>
    <source>
        <strain evidence="1 2">NBRC 101315</strain>
    </source>
</reference>
<dbReference type="AlphaFoldDB" id="A0A510VWG1"/>
<sequence length="49" mass="5780">MRWVGQDSKNTWQVPTYDYDSGHGEIIGHVTSKMLRILLDRLTQIYREA</sequence>
<protein>
    <submittedName>
        <fullName evidence="1">Uncharacterized protein</fullName>
    </submittedName>
</protein>
<evidence type="ECO:0000313" key="1">
    <source>
        <dbReference type="EMBL" id="GEK29130.1"/>
    </source>
</evidence>